<reference evidence="3" key="1">
    <citation type="submission" date="2021-07" db="EMBL/GenBank/DDBJ databases">
        <authorList>
            <person name="Catto M.A."/>
            <person name="Jacobson A."/>
            <person name="Kennedy G."/>
            <person name="Labadie P."/>
            <person name="Hunt B.G."/>
            <person name="Srinivasan R."/>
        </authorList>
    </citation>
    <scope>NUCLEOTIDE SEQUENCE</scope>
    <source>
        <strain evidence="3">PL_HMW_Pooled</strain>
        <tissue evidence="3">Head</tissue>
    </source>
</reference>
<evidence type="ECO:0000313" key="4">
    <source>
        <dbReference type="Proteomes" id="UP001219518"/>
    </source>
</evidence>
<organism evidence="3 4">
    <name type="scientific">Frankliniella fusca</name>
    <dbReference type="NCBI Taxonomy" id="407009"/>
    <lineage>
        <taxon>Eukaryota</taxon>
        <taxon>Metazoa</taxon>
        <taxon>Ecdysozoa</taxon>
        <taxon>Arthropoda</taxon>
        <taxon>Hexapoda</taxon>
        <taxon>Insecta</taxon>
        <taxon>Pterygota</taxon>
        <taxon>Neoptera</taxon>
        <taxon>Paraneoptera</taxon>
        <taxon>Thysanoptera</taxon>
        <taxon>Terebrantia</taxon>
        <taxon>Thripoidea</taxon>
        <taxon>Thripidae</taxon>
        <taxon>Frankliniella</taxon>
    </lineage>
</organism>
<proteinExistence type="predicted"/>
<dbReference type="AlphaFoldDB" id="A0AAE1LV04"/>
<sequence>MFHVGQEFTTFEEFKAVKSEYEQKNFTRTNNKRLVEKGITTSDLYDSDLKYQTIVYRCNHGGRVRIGTGKGERPMQSTFKLGCPVMFQLIATKTKLRVTKFIAGHTHDVSESGYMSLPEIRKNALQGQAEETAKLLFEGGVKPSKVRSLLRDYGCGRVNARDLANLRQKWEKERTNGQSDEERLNASLQKLTEDYGAYVYVGREDGLAEEQDELRFLFIQTPAMKQNVVDYGVVLIVDHTYEVNRNRMPVCVLMLMDGNGSGRVAGYAFVINDLATTVTAVLKSFRDAEKSKKESEEVKSIIDKMKYADPVTFDGLLKNLEAEASPEFYKYFYDKWTICPHAWSFKDKQQSINLGNSTTNRVECHNSKIKMLLSYNTSLPEAVDSIIHLAQNKEDDVFFRDTSESLKKAYLTTSDDPPSAEILNDLTKFCARLLLWELEVDTTKEEGTSYESSTTECKCEELYKRVEIDKMWWKTGPRHNTLIKHPGDAKQTVMPTKSAPKDHNEKYSAAMQTCKQICNVLAESGQPAFLRRLDDLRIIFKLWARNKEIKIEEISEDTAGPLSTGKEMTVKHINTHAEADQSLKDGCEEGATNAENYSNENEIMIEISEDLEEEMNSGNESNQSSSDEFVQGARTAENYSNENENNRNLRSDELVEGAINAGNGSYGNELIMENKPEVLSTCCELKVDCNDQSLNDCESAKNGTKHLRVLYTEPNKKKASRSLNDNSGIIDETDHDRTIEARTEGSLLVRSICDSYQFSC</sequence>
<comment type="caution">
    <text evidence="3">The sequence shown here is derived from an EMBL/GenBank/DDBJ whole genome shotgun (WGS) entry which is preliminary data.</text>
</comment>
<evidence type="ECO:0000256" key="1">
    <source>
        <dbReference type="SAM" id="MobiDB-lite"/>
    </source>
</evidence>
<feature type="domain" description="ZSWIM1/3 RNaseH-like" evidence="2">
    <location>
        <begin position="208"/>
        <end position="291"/>
    </location>
</feature>
<protein>
    <submittedName>
        <fullName evidence="3">Protein FAR1-RELATED SEQUENCE 5</fullName>
    </submittedName>
</protein>
<name>A0AAE1LV04_9NEOP</name>
<accession>A0AAE1LV04</accession>
<dbReference type="Pfam" id="PF21056">
    <property type="entry name" value="ZSWIM1-3_RNaseH-like"/>
    <property type="match status" value="1"/>
</dbReference>
<keyword evidence="4" id="KW-1185">Reference proteome</keyword>
<dbReference type="InterPro" id="IPR048324">
    <property type="entry name" value="ZSWIM1-3_RNaseH-like"/>
</dbReference>
<dbReference type="InterPro" id="IPR052579">
    <property type="entry name" value="Zinc_finger_SWIM"/>
</dbReference>
<dbReference type="PANTHER" id="PTHR31569:SF4">
    <property type="entry name" value="SWIM-TYPE DOMAIN-CONTAINING PROTEIN"/>
    <property type="match status" value="1"/>
</dbReference>
<dbReference type="EMBL" id="JAHWGI010001430">
    <property type="protein sequence ID" value="KAK3931744.1"/>
    <property type="molecule type" value="Genomic_DNA"/>
</dbReference>
<dbReference type="PANTHER" id="PTHR31569">
    <property type="entry name" value="SWIM-TYPE DOMAIN-CONTAINING PROTEIN"/>
    <property type="match status" value="1"/>
</dbReference>
<dbReference type="Proteomes" id="UP001219518">
    <property type="component" value="Unassembled WGS sequence"/>
</dbReference>
<evidence type="ECO:0000313" key="3">
    <source>
        <dbReference type="EMBL" id="KAK3931744.1"/>
    </source>
</evidence>
<gene>
    <name evidence="3" type="ORF">KUF71_008963</name>
</gene>
<evidence type="ECO:0000259" key="2">
    <source>
        <dbReference type="Pfam" id="PF21056"/>
    </source>
</evidence>
<reference evidence="3" key="2">
    <citation type="journal article" date="2023" name="BMC Genomics">
        <title>Pest status, molecular evolution, and epigenetic factors derived from the genome assembly of Frankliniella fusca, a thysanopteran phytovirus vector.</title>
        <authorList>
            <person name="Catto M.A."/>
            <person name="Labadie P.E."/>
            <person name="Jacobson A.L."/>
            <person name="Kennedy G.G."/>
            <person name="Srinivasan R."/>
            <person name="Hunt B.G."/>
        </authorList>
    </citation>
    <scope>NUCLEOTIDE SEQUENCE</scope>
    <source>
        <strain evidence="3">PL_HMW_Pooled</strain>
    </source>
</reference>
<feature type="region of interest" description="Disordered" evidence="1">
    <location>
        <begin position="483"/>
        <end position="502"/>
    </location>
</feature>